<organism evidence="2">
    <name type="scientific">viral metagenome</name>
    <dbReference type="NCBI Taxonomy" id="1070528"/>
    <lineage>
        <taxon>unclassified sequences</taxon>
        <taxon>metagenomes</taxon>
        <taxon>organismal metagenomes</taxon>
    </lineage>
</organism>
<name>A0A6C0HV99_9ZZZZ</name>
<evidence type="ECO:0000313" key="2">
    <source>
        <dbReference type="EMBL" id="QHT84404.1"/>
    </source>
</evidence>
<dbReference type="EMBL" id="MN740017">
    <property type="protein sequence ID" value="QHT84404.1"/>
    <property type="molecule type" value="Genomic_DNA"/>
</dbReference>
<evidence type="ECO:0000256" key="1">
    <source>
        <dbReference type="SAM" id="Phobius"/>
    </source>
</evidence>
<keyword evidence="1" id="KW-0812">Transmembrane</keyword>
<proteinExistence type="predicted"/>
<sequence>MIYIPILIIIIILGLDLYLNYNIRFEKILSEKMDNDKEETEEKIFDKPNPWNKIQYFSHINKYYIKINNINEHVEKIMLWKSLPIIKSDLIDIDIDNDYLILKTHSEEEALVICNLIINHINNNLTINDIVTKNLINYSINKAKRYKLIKTKLSELIKEGVGQLNNNIDTLAPLEYIDTDDLKEGFEKKKRKIIDRIKNLDEDDDNSIINNNVKELKSSPYEYIEPYEGSEYASINFQKY</sequence>
<accession>A0A6C0HV99</accession>
<protein>
    <submittedName>
        <fullName evidence="2">Uncharacterized protein</fullName>
    </submittedName>
</protein>
<reference evidence="2" key="1">
    <citation type="journal article" date="2020" name="Nature">
        <title>Giant virus diversity and host interactions through global metagenomics.</title>
        <authorList>
            <person name="Schulz F."/>
            <person name="Roux S."/>
            <person name="Paez-Espino D."/>
            <person name="Jungbluth S."/>
            <person name="Walsh D.A."/>
            <person name="Denef V.J."/>
            <person name="McMahon K.D."/>
            <person name="Konstantinidis K.T."/>
            <person name="Eloe-Fadrosh E.A."/>
            <person name="Kyrpides N.C."/>
            <person name="Woyke T."/>
        </authorList>
    </citation>
    <scope>NUCLEOTIDE SEQUENCE</scope>
    <source>
        <strain evidence="2">GVMAG-M-3300023184-177</strain>
    </source>
</reference>
<keyword evidence="1" id="KW-0472">Membrane</keyword>
<feature type="transmembrane region" description="Helical" evidence="1">
    <location>
        <begin position="6"/>
        <end position="23"/>
    </location>
</feature>
<dbReference type="AlphaFoldDB" id="A0A6C0HV99"/>
<keyword evidence="1" id="KW-1133">Transmembrane helix</keyword>